<keyword evidence="6 8" id="KW-0961">Cell wall biogenesis/degradation</keyword>
<comment type="similarity">
    <text evidence="1 7">Belongs to the MurCDEF family. MurE subfamily.</text>
</comment>
<feature type="binding site" evidence="7">
    <location>
        <position position="463"/>
    </location>
    <ligand>
        <name>meso-2,6-diaminopimelate</name>
        <dbReference type="ChEBI" id="CHEBI:57791"/>
    </ligand>
</feature>
<comment type="caution">
    <text evidence="15">The sequence shown here is derived from an EMBL/GenBank/DDBJ whole genome shotgun (WGS) entry which is preliminary data.</text>
</comment>
<feature type="domain" description="Mur ligase N-terminal catalytic" evidence="12">
    <location>
        <begin position="757"/>
        <end position="804"/>
    </location>
</feature>
<comment type="function">
    <text evidence="8 10">Involved in cell wall formation. Catalyzes the final step in the synthesis of UDP-N-acetylmuramoyl-pentapeptide, the precursor of murein.</text>
</comment>
<feature type="short sequence motif" description="Meso-diaminopimelate recognition motif" evidence="7">
    <location>
        <begin position="415"/>
        <end position="418"/>
    </location>
</feature>
<feature type="domain" description="Mur ligase N-terminal catalytic" evidence="12">
    <location>
        <begin position="27"/>
        <end position="105"/>
    </location>
</feature>
<sequence>MLLKDLTNQEIEFAGADGPDGDSVVVISGLTADSRAVKPGFVFAAVSGAKVDGAKFIPQAVEAGAAAVLIDAERITDEVRAQAQTVSLIAAIDARKELALMAARFSGAQPERMVAVTGTAGKTSVAVFVRQIFEYAGHVSASLGTIGTVTSTGQSYGGLTTPDPVSLHEDLKQLVEDGVTHAAMEASSHGLDQHRLDGVRIVAAGFTNLGRDHMDYHATIEEYLNAKLRLFKEILPADGVIVVDPETQFADRVLAVAEERSLKIFTVGFFGDNLKLLSVEPEGFSQVLQLETSEGVFSVALPLAGDFQVSNALMAAGLAISAGVPLQIALEALTVLQGAPGRIEHVGSRENGALVFVDYAHKPEALENVLAALRPFASGRLISVFGCGGDRDTGKRALMGEISSRLADVSIVTDDNPRTEDADSIRAEIVAACPGALEIGDRALAIRQAVGMLQDGDVLCIAGKGHETGQIVGTEVLPFSDHDEARSALALAAEESGLPVSSQEGTPELSLDLSEMDLLADDGAEDNAEALDDEALDDEALLAAVKDGFKEFEVPVSGEDIDQKDADRLLSEGDTSKREELVDTGHMHKDGSDHDLDAQSTADDTLVSQEALEDEILSELEASEAGEIVADDSAQEVAQVAIDDVSQDSEPDVFVEPEIVAEPDAPSKPDLTLSVPAAVAPVNIKKALAKTLLPKSAIDKPDWTIVPHINLLDPEVKSEYEQQMIELPDIDRGPLWTLADFLEAVDGDVHGDVSSDITGISIDSRSVQKGEAYFSIKGENFDGHSFAMDAVEAGACVAVVSREKLGELPEGGRYVAVADVLKALERLGIAARARTKARIIAVTGSVGKTGTKEALRLCLSKSGFTHAPVASFNNHWGVPLTLARMHADTEFGIFEIGMNHRGEITPLVKMVRPHVAIVTTVEPVHLEAFNSVEDIARAKAEIFSGIERGGVAILNRDNRQYDLLRYLAAVAGVRNIVSFGMQPGAQSVAKKVAVNPDCSCLNASILGQEISYKIGAPGVHHVINSLGVLTGVMELGANLAFAGLALADMSAPKGRGAQSVLDVNGGTALLIDESYNANPASMKAAIKLVAELPVAKNGRRVAVLGDMLELGADTDKLHADLARELELGKIDMVYCVGTHMKVLWERLPAHSRGAYSETSDKLEKQLLSDVRPNDIVMIKGSLGTRMGPLVDALKKRFPEPAAAGES</sequence>
<feature type="binding site" evidence="7">
    <location>
        <position position="187"/>
    </location>
    <ligand>
        <name>UDP-N-acetyl-alpha-D-muramoyl-L-alanyl-D-glutamate</name>
        <dbReference type="ChEBI" id="CHEBI:83900"/>
    </ligand>
</feature>
<feature type="binding site" evidence="7">
    <location>
        <position position="193"/>
    </location>
    <ligand>
        <name>UDP-N-acetyl-alpha-D-muramoyl-L-alanyl-D-glutamate</name>
        <dbReference type="ChEBI" id="CHEBI:83900"/>
    </ligand>
</feature>
<dbReference type="GO" id="GO:0008766">
    <property type="term" value="F:UDP-N-acetylmuramoylalanyl-D-glutamyl-2,6-diaminopimelate-D-alanyl-D-alanine ligase activity"/>
    <property type="evidence" value="ECO:0007669"/>
    <property type="project" value="RHEA"/>
</dbReference>
<dbReference type="GO" id="GO:0000287">
    <property type="term" value="F:magnesium ion binding"/>
    <property type="evidence" value="ECO:0007669"/>
    <property type="project" value="UniProtKB-UniRule"/>
</dbReference>
<dbReference type="GO" id="GO:0005524">
    <property type="term" value="F:ATP binding"/>
    <property type="evidence" value="ECO:0007669"/>
    <property type="project" value="UniProtKB-UniRule"/>
</dbReference>
<dbReference type="GO" id="GO:0008765">
    <property type="term" value="F:UDP-N-acetylmuramoylalanyl-D-glutamate-2,6-diaminopimelate ligase activity"/>
    <property type="evidence" value="ECO:0007669"/>
    <property type="project" value="UniProtKB-UniRule"/>
</dbReference>
<keyword evidence="5 8" id="KW-0131">Cell cycle</keyword>
<feature type="binding site" evidence="7">
    <location>
        <begin position="160"/>
        <end position="161"/>
    </location>
    <ligand>
        <name>UDP-N-acetyl-alpha-D-muramoyl-L-alanyl-D-glutamate</name>
        <dbReference type="ChEBI" id="CHEBI:83900"/>
    </ligand>
</feature>
<keyword evidence="3 8" id="KW-0133">Cell shape</keyword>
<dbReference type="GO" id="GO:0008360">
    <property type="term" value="P:regulation of cell shape"/>
    <property type="evidence" value="ECO:0007669"/>
    <property type="project" value="UniProtKB-KW"/>
</dbReference>
<dbReference type="GO" id="GO:0005737">
    <property type="term" value="C:cytoplasm"/>
    <property type="evidence" value="ECO:0007669"/>
    <property type="project" value="UniProtKB-SubCell"/>
</dbReference>
<dbReference type="InterPro" id="IPR036565">
    <property type="entry name" value="Mur-like_cat_sf"/>
</dbReference>
<dbReference type="Proteomes" id="UP000076577">
    <property type="component" value="Unassembled WGS sequence"/>
</dbReference>
<dbReference type="Pfam" id="PF08245">
    <property type="entry name" value="Mur_ligase_M"/>
    <property type="match status" value="2"/>
</dbReference>
<dbReference type="Pfam" id="PF02875">
    <property type="entry name" value="Mur_ligase_C"/>
    <property type="match status" value="2"/>
</dbReference>
<dbReference type="InterPro" id="IPR035911">
    <property type="entry name" value="MurE/MurF_N"/>
</dbReference>
<keyword evidence="7" id="KW-0460">Magnesium</keyword>
<feature type="domain" description="Mur ligase C-terminal" evidence="13">
    <location>
        <begin position="341"/>
        <end position="465"/>
    </location>
</feature>
<dbReference type="STRING" id="989403.SAMN05421798_10658"/>
<dbReference type="GO" id="GO:0071555">
    <property type="term" value="P:cell wall organization"/>
    <property type="evidence" value="ECO:0007669"/>
    <property type="project" value="UniProtKB-KW"/>
</dbReference>
<dbReference type="InterPro" id="IPR013221">
    <property type="entry name" value="Mur_ligase_cen"/>
</dbReference>
<feature type="domain" description="Mur ligase central" evidence="14">
    <location>
        <begin position="116"/>
        <end position="319"/>
    </location>
</feature>
<dbReference type="NCBIfam" id="TIGR01143">
    <property type="entry name" value="murF"/>
    <property type="match status" value="1"/>
</dbReference>
<dbReference type="NCBIfam" id="NF001126">
    <property type="entry name" value="PRK00139.1-4"/>
    <property type="match status" value="1"/>
</dbReference>
<evidence type="ECO:0000256" key="8">
    <source>
        <dbReference type="HAMAP-Rule" id="MF_02019"/>
    </source>
</evidence>
<dbReference type="RefSeq" id="WP_068002439.1">
    <property type="nucleotide sequence ID" value="NZ_FOFM01000006.1"/>
</dbReference>
<comment type="pathway">
    <text evidence="8 9">Cell wall biogenesis; peptidoglycan biosynthesis.</text>
</comment>
<dbReference type="AlphaFoldDB" id="A0A166ASE3"/>
<dbReference type="InterPro" id="IPR000713">
    <property type="entry name" value="Mur_ligase_N"/>
</dbReference>
<evidence type="ECO:0000259" key="14">
    <source>
        <dbReference type="Pfam" id="PF08245"/>
    </source>
</evidence>
<dbReference type="HAMAP" id="MF_02019">
    <property type="entry name" value="MurF"/>
    <property type="match status" value="1"/>
</dbReference>
<dbReference type="Gene3D" id="3.40.1190.10">
    <property type="entry name" value="Mur-like, catalytic domain"/>
    <property type="match status" value="2"/>
</dbReference>
<comment type="function">
    <text evidence="7">Catalyzes the addition of meso-diaminopimelic acid to the nucleotide precursor UDP-N-acetylmuramoyl-L-alanyl-D-glutamate (UMAG) in the biosynthesis of bacterial cell-wall peptidoglycan.</text>
</comment>
<organism evidence="15 16">
    <name type="scientific">Pseudovibrio axinellae</name>
    <dbReference type="NCBI Taxonomy" id="989403"/>
    <lineage>
        <taxon>Bacteria</taxon>
        <taxon>Pseudomonadati</taxon>
        <taxon>Pseudomonadota</taxon>
        <taxon>Alphaproteobacteria</taxon>
        <taxon>Hyphomicrobiales</taxon>
        <taxon>Stappiaceae</taxon>
        <taxon>Pseudovibrio</taxon>
    </lineage>
</organism>
<dbReference type="NCBIfam" id="NF010693">
    <property type="entry name" value="PRK14093.1"/>
    <property type="match status" value="1"/>
</dbReference>
<evidence type="ECO:0000256" key="3">
    <source>
        <dbReference type="ARBA" id="ARBA00022960"/>
    </source>
</evidence>
<dbReference type="InterPro" id="IPR036615">
    <property type="entry name" value="Mur_ligase_C_dom_sf"/>
</dbReference>
<evidence type="ECO:0000259" key="13">
    <source>
        <dbReference type="Pfam" id="PF02875"/>
    </source>
</evidence>
<keyword evidence="4 8" id="KW-0573">Peptidoglycan synthesis</keyword>
<dbReference type="SUPFAM" id="SSF63418">
    <property type="entry name" value="MurE/MurF N-terminal domain"/>
    <property type="match status" value="2"/>
</dbReference>
<comment type="caution">
    <text evidence="8">Lacks conserved residue(s) required for the propagation of feature annotation.</text>
</comment>
<evidence type="ECO:0000259" key="12">
    <source>
        <dbReference type="Pfam" id="PF01225"/>
    </source>
</evidence>
<feature type="binding site" evidence="7">
    <location>
        <position position="467"/>
    </location>
    <ligand>
        <name>meso-2,6-diaminopimelate</name>
        <dbReference type="ChEBI" id="CHEBI:57791"/>
    </ligand>
</feature>
<keyword evidence="8 15" id="KW-0436">Ligase</keyword>
<dbReference type="UniPathway" id="UPA00219"/>
<comment type="subcellular location">
    <subcellularLocation>
        <location evidence="8 9">Cytoplasm</location>
    </subcellularLocation>
</comment>
<comment type="cofactor">
    <cofactor evidence="7">
        <name>Mg(2+)</name>
        <dbReference type="ChEBI" id="CHEBI:18420"/>
    </cofactor>
</comment>
<evidence type="ECO:0000256" key="7">
    <source>
        <dbReference type="HAMAP-Rule" id="MF_00208"/>
    </source>
</evidence>
<dbReference type="GO" id="GO:0051301">
    <property type="term" value="P:cell division"/>
    <property type="evidence" value="ECO:0007669"/>
    <property type="project" value="UniProtKB-KW"/>
</dbReference>
<comment type="catalytic activity">
    <reaction evidence="8 10">
        <text>D-alanyl-D-alanine + UDP-N-acetyl-alpha-D-muramoyl-L-alanyl-gamma-D-glutamyl-meso-2,6-diaminopimelate + ATP = UDP-N-acetyl-alpha-D-muramoyl-L-alanyl-gamma-D-glutamyl-meso-2,6-diaminopimeloyl-D-alanyl-D-alanine + ADP + phosphate + H(+)</text>
        <dbReference type="Rhea" id="RHEA:28374"/>
        <dbReference type="ChEBI" id="CHEBI:15378"/>
        <dbReference type="ChEBI" id="CHEBI:30616"/>
        <dbReference type="ChEBI" id="CHEBI:43474"/>
        <dbReference type="ChEBI" id="CHEBI:57822"/>
        <dbReference type="ChEBI" id="CHEBI:61386"/>
        <dbReference type="ChEBI" id="CHEBI:83905"/>
        <dbReference type="ChEBI" id="CHEBI:456216"/>
        <dbReference type="EC" id="6.3.2.10"/>
    </reaction>
</comment>
<evidence type="ECO:0000256" key="2">
    <source>
        <dbReference type="ARBA" id="ARBA00022618"/>
    </source>
</evidence>
<keyword evidence="16" id="KW-1185">Reference proteome</keyword>
<accession>A0A166ASE3</accession>
<dbReference type="EMBL" id="LMCB01000004">
    <property type="protein sequence ID" value="KZL21491.1"/>
    <property type="molecule type" value="Genomic_DNA"/>
</dbReference>
<dbReference type="Pfam" id="PF01225">
    <property type="entry name" value="Mur_ligase"/>
    <property type="match status" value="2"/>
</dbReference>
<keyword evidence="2 8" id="KW-0132">Cell division</keyword>
<keyword evidence="8" id="KW-0547">Nucleotide-binding</keyword>
<dbReference type="InterPro" id="IPR005863">
    <property type="entry name" value="UDP-N-AcMur_synth"/>
</dbReference>
<dbReference type="NCBIfam" id="NF001124">
    <property type="entry name" value="PRK00139.1-2"/>
    <property type="match status" value="1"/>
</dbReference>
<dbReference type="GO" id="GO:0047480">
    <property type="term" value="F:UDP-N-acetylmuramoyl-tripeptide-D-alanyl-D-alanine ligase activity"/>
    <property type="evidence" value="ECO:0007669"/>
    <property type="project" value="UniProtKB-UniRule"/>
</dbReference>
<dbReference type="OrthoDB" id="9800958at2"/>
<feature type="binding site" evidence="7">
    <location>
        <begin position="118"/>
        <end position="124"/>
    </location>
    <ligand>
        <name>ATP</name>
        <dbReference type="ChEBI" id="CHEBI:30616"/>
    </ligand>
</feature>
<dbReference type="Gene3D" id="3.40.1390.10">
    <property type="entry name" value="MurE/MurF, N-terminal domain"/>
    <property type="match status" value="2"/>
</dbReference>
<evidence type="ECO:0000313" key="15">
    <source>
        <dbReference type="EMBL" id="KZL21491.1"/>
    </source>
</evidence>
<protein>
    <recommendedName>
        <fullName evidence="7 8">Multifunctional fusion protein</fullName>
    </recommendedName>
    <domain>
        <recommendedName>
            <fullName evidence="7">UDP-N-acetylmuramoyl-L-alanyl-D-glutamate--2,6-diaminopimelate ligase</fullName>
            <ecNumber evidence="7">6.3.2.13</ecNumber>
        </recommendedName>
        <alternativeName>
            <fullName evidence="7">Meso-A2pm-adding enzyme</fullName>
        </alternativeName>
        <alternativeName>
            <fullName evidence="7">Meso-diaminopimelate-adding enzyme</fullName>
        </alternativeName>
        <alternativeName>
            <fullName evidence="7">UDP-MurNAc-L-Ala-D-Glu:meso-diaminopimelate ligase</fullName>
        </alternativeName>
        <alternativeName>
            <fullName evidence="7">UDP-MurNAc-tripeptide synthetase</fullName>
        </alternativeName>
        <alternativeName>
            <fullName evidence="7">UDP-N-acetylmuramyl-tripeptide synthetase</fullName>
        </alternativeName>
    </domain>
    <domain>
        <recommendedName>
            <fullName evidence="8">UDP-N-acetylmuramoyl-tripeptide--D-alanyl-D-alanine ligase</fullName>
            <ecNumber evidence="8">6.3.2.10</ecNumber>
        </recommendedName>
        <alternativeName>
            <fullName evidence="8">D-alanyl-D-alanine-adding enzyme</fullName>
        </alternativeName>
    </domain>
</protein>
<dbReference type="PANTHER" id="PTHR23135:SF4">
    <property type="entry name" value="UDP-N-ACETYLMURAMOYL-L-ALANYL-D-GLUTAMATE--2,6-DIAMINOPIMELATE LIGASE MURE HOMOLOG, CHLOROPLASTIC"/>
    <property type="match status" value="1"/>
</dbReference>
<dbReference type="InterPro" id="IPR004101">
    <property type="entry name" value="Mur_ligase_C"/>
</dbReference>
<dbReference type="SUPFAM" id="SSF53623">
    <property type="entry name" value="MurD-like peptide ligases, catalytic domain"/>
    <property type="match status" value="2"/>
</dbReference>
<evidence type="ECO:0000256" key="11">
    <source>
        <dbReference type="SAM" id="MobiDB-lite"/>
    </source>
</evidence>
<dbReference type="PANTHER" id="PTHR23135">
    <property type="entry name" value="MUR LIGASE FAMILY MEMBER"/>
    <property type="match status" value="1"/>
</dbReference>
<dbReference type="EC" id="6.3.2.13" evidence="7"/>
<comment type="PTM">
    <text evidence="7">Carboxylation is probably crucial for Mg(2+) binding and, consequently, for the gamma-phosphate positioning of ATP.</text>
</comment>
<proteinExistence type="inferred from homology"/>
<name>A0A166ASE3_9HYPH</name>
<dbReference type="GO" id="GO:0009252">
    <property type="term" value="P:peptidoglycan biosynthetic process"/>
    <property type="evidence" value="ECO:0007669"/>
    <property type="project" value="UniProtKB-UniRule"/>
</dbReference>
<evidence type="ECO:0000256" key="6">
    <source>
        <dbReference type="ARBA" id="ARBA00023316"/>
    </source>
</evidence>
<feature type="region of interest" description="Disordered" evidence="11">
    <location>
        <begin position="560"/>
        <end position="600"/>
    </location>
</feature>
<evidence type="ECO:0000256" key="1">
    <source>
        <dbReference type="ARBA" id="ARBA00005898"/>
    </source>
</evidence>
<feature type="domain" description="Mur ligase central" evidence="14">
    <location>
        <begin position="842"/>
        <end position="1029"/>
    </location>
</feature>
<keyword evidence="8" id="KW-0067">ATP-binding</keyword>
<evidence type="ECO:0000313" key="16">
    <source>
        <dbReference type="Proteomes" id="UP000076577"/>
    </source>
</evidence>
<feature type="domain" description="Mur ligase C-terminal" evidence="13">
    <location>
        <begin position="1070"/>
        <end position="1181"/>
    </location>
</feature>
<dbReference type="SUPFAM" id="SSF53244">
    <property type="entry name" value="MurD-like peptide ligases, peptide-binding domain"/>
    <property type="match status" value="2"/>
</dbReference>
<gene>
    <name evidence="7 15" type="primary">murE</name>
    <name evidence="8" type="synonym">murF</name>
    <name evidence="15" type="ORF">PsAD2_00786</name>
</gene>
<dbReference type="HAMAP" id="MF_00208">
    <property type="entry name" value="MurE"/>
    <property type="match status" value="1"/>
</dbReference>
<keyword evidence="8" id="KW-0963">Cytoplasm</keyword>
<comment type="catalytic activity">
    <reaction evidence="7">
        <text>UDP-N-acetyl-alpha-D-muramoyl-L-alanyl-D-glutamate + meso-2,6-diaminopimelate + ATP = UDP-N-acetyl-alpha-D-muramoyl-L-alanyl-gamma-D-glutamyl-meso-2,6-diaminopimelate + ADP + phosphate + H(+)</text>
        <dbReference type="Rhea" id="RHEA:23676"/>
        <dbReference type="ChEBI" id="CHEBI:15378"/>
        <dbReference type="ChEBI" id="CHEBI:30616"/>
        <dbReference type="ChEBI" id="CHEBI:43474"/>
        <dbReference type="ChEBI" id="CHEBI:57791"/>
        <dbReference type="ChEBI" id="CHEBI:83900"/>
        <dbReference type="ChEBI" id="CHEBI:83905"/>
        <dbReference type="ChEBI" id="CHEBI:456216"/>
        <dbReference type="EC" id="6.3.2.13"/>
    </reaction>
</comment>
<reference evidence="15" key="2">
    <citation type="journal article" date="2016" name="Front. Microbiol.">
        <title>Comparative Genomic Analysis Reveals a Diverse Repertoire of Genes Involved in Prokaryote-Eukaryote Interactions within the Pseudovibrio Genus.</title>
        <authorList>
            <person name="Romano S."/>
            <person name="Fernandez-Guerra A."/>
            <person name="Reen F.J."/>
            <person name="Glockner F.O."/>
            <person name="Crowley S.P."/>
            <person name="O'Sullivan O."/>
            <person name="Cotter P.D."/>
            <person name="Adams C."/>
            <person name="Dobson A.D."/>
            <person name="O'Gara F."/>
        </authorList>
    </citation>
    <scope>NUCLEOTIDE SEQUENCE [LARGE SCALE GENOMIC DNA]</scope>
    <source>
        <strain evidence="15">Ad2</strain>
    </source>
</reference>
<dbReference type="NCBIfam" id="TIGR01085">
    <property type="entry name" value="murE"/>
    <property type="match status" value="1"/>
</dbReference>
<comment type="similarity">
    <text evidence="8">Belongs to the MurCDEF family. MurF subfamily.</text>
</comment>
<reference evidence="15" key="1">
    <citation type="submission" date="2015-10" db="EMBL/GenBank/DDBJ databases">
        <authorList>
            <person name="Gilbert D.G."/>
        </authorList>
    </citation>
    <scope>NUCLEOTIDE SEQUENCE</scope>
    <source>
        <strain evidence="15">Ad2</strain>
    </source>
</reference>
<dbReference type="PATRIC" id="fig|989403.3.peg.832"/>
<dbReference type="Gene3D" id="3.90.190.20">
    <property type="entry name" value="Mur ligase, C-terminal domain"/>
    <property type="match status" value="2"/>
</dbReference>
<feature type="binding site" evidence="7">
    <location>
        <position position="195"/>
    </location>
    <ligand>
        <name>UDP-N-acetyl-alpha-D-muramoyl-L-alanyl-D-glutamate</name>
        <dbReference type="ChEBI" id="CHEBI:83900"/>
    </ligand>
</feature>
<evidence type="ECO:0000256" key="4">
    <source>
        <dbReference type="ARBA" id="ARBA00022984"/>
    </source>
</evidence>
<evidence type="ECO:0000256" key="5">
    <source>
        <dbReference type="ARBA" id="ARBA00023306"/>
    </source>
</evidence>
<evidence type="ECO:0000256" key="9">
    <source>
        <dbReference type="RuleBase" id="RU004135"/>
    </source>
</evidence>
<feature type="binding site" evidence="7">
    <location>
        <begin position="415"/>
        <end position="418"/>
    </location>
    <ligand>
        <name>meso-2,6-diaminopimelate</name>
        <dbReference type="ChEBI" id="CHEBI:57791"/>
    </ligand>
</feature>
<dbReference type="InterPro" id="IPR005761">
    <property type="entry name" value="UDP-N-AcMur-Glu-dNH2Pim_ligase"/>
</dbReference>
<feature type="binding site" evidence="7">
    <location>
        <position position="391"/>
    </location>
    <ligand>
        <name>meso-2,6-diaminopimelate</name>
        <dbReference type="ChEBI" id="CHEBI:57791"/>
    </ligand>
</feature>
<evidence type="ECO:0000256" key="10">
    <source>
        <dbReference type="RuleBase" id="RU004136"/>
    </source>
</evidence>
<feature type="modified residue" description="N6-carboxylysine" evidence="7">
    <location>
        <position position="227"/>
    </location>
</feature>
<dbReference type="EC" id="6.3.2.10" evidence="8"/>
<feature type="compositionally biased region" description="Basic and acidic residues" evidence="11">
    <location>
        <begin position="561"/>
        <end position="597"/>
    </location>
</feature>
<feature type="binding site" evidence="7">
    <location>
        <position position="34"/>
    </location>
    <ligand>
        <name>UDP-N-acetyl-alpha-D-muramoyl-L-alanyl-D-glutamate</name>
        <dbReference type="ChEBI" id="CHEBI:83900"/>
    </ligand>
</feature>